<reference evidence="3" key="1">
    <citation type="journal article" date="2019" name="Int. J. Syst. Evol. Microbiol.">
        <title>The Global Catalogue of Microorganisms (GCM) 10K type strain sequencing project: providing services to taxonomists for standard genome sequencing and annotation.</title>
        <authorList>
            <consortium name="The Broad Institute Genomics Platform"/>
            <consortium name="The Broad Institute Genome Sequencing Center for Infectious Disease"/>
            <person name="Wu L."/>
            <person name="Ma J."/>
        </authorList>
    </citation>
    <scope>NUCLEOTIDE SEQUENCE [LARGE SCALE GENOMIC DNA]</scope>
    <source>
        <strain evidence="3">KCTC 52677</strain>
    </source>
</reference>
<evidence type="ECO:0000313" key="2">
    <source>
        <dbReference type="EMBL" id="MFC3074695.1"/>
    </source>
</evidence>
<comment type="caution">
    <text evidence="2">The sequence shown here is derived from an EMBL/GenBank/DDBJ whole genome shotgun (WGS) entry which is preliminary data.</text>
</comment>
<dbReference type="Proteomes" id="UP001595377">
    <property type="component" value="Unassembled WGS sequence"/>
</dbReference>
<evidence type="ECO:0000313" key="3">
    <source>
        <dbReference type="Proteomes" id="UP001595377"/>
    </source>
</evidence>
<protein>
    <submittedName>
        <fullName evidence="2">DNA circularization N-terminal domain-containing protein</fullName>
    </submittedName>
</protein>
<sequence length="417" mass="43442">MFGDDGALLPGLLPGFWRGVGFHVPDTSTAAGRRIAEQLFPGVDLPAYDDFGTAPAIVSIEGLIVGDDYAAKGAALIAAMEMPGPATLVHPWLGPMTVMLEEPGQVFFSDRELRVTRFSVQFKRLPLGGLGGLGRLAGSLSALTAAVTSIGAVVGTLAAAHDRRTISAARQRSVNRATRIFRSAAAALAPPARARRALPRLLASIPTVAPTGAHGYDVMVSSAVAILAAPALTPAVSPAAGAAVEASPSPLALMTMALDLGEALTTQILLAPSPPDAVLLAAASVRALAAGAGQSIYASYESRREALSYRSRFGGAIGNVVAALETMSASAYAGETGSLRRELATLQAAIAADINERIGRLPDVLFIRPDMPVEAWQVAHHLFGDDPQSVEPAFRDIVRRNRPRHPAHMDGPVEVLR</sequence>
<dbReference type="Pfam" id="PF07157">
    <property type="entry name" value="DNA_circ_N"/>
    <property type="match status" value="1"/>
</dbReference>
<dbReference type="RefSeq" id="WP_257317180.1">
    <property type="nucleotide sequence ID" value="NZ_JANFDG010000026.1"/>
</dbReference>
<proteinExistence type="predicted"/>
<organism evidence="2 3">
    <name type="scientific">Shinella pollutisoli</name>
    <dbReference type="NCBI Taxonomy" id="2250594"/>
    <lineage>
        <taxon>Bacteria</taxon>
        <taxon>Pseudomonadati</taxon>
        <taxon>Pseudomonadota</taxon>
        <taxon>Alphaproteobacteria</taxon>
        <taxon>Hyphomicrobiales</taxon>
        <taxon>Rhizobiaceae</taxon>
        <taxon>Shinella</taxon>
    </lineage>
</organism>
<gene>
    <name evidence="2" type="ORF">ACFOHH_16405</name>
</gene>
<dbReference type="EMBL" id="JBHRSP010000025">
    <property type="protein sequence ID" value="MFC3074695.1"/>
    <property type="molecule type" value="Genomic_DNA"/>
</dbReference>
<evidence type="ECO:0000259" key="1">
    <source>
        <dbReference type="Pfam" id="PF07157"/>
    </source>
</evidence>
<keyword evidence="3" id="KW-1185">Reference proteome</keyword>
<name>A0ABV7DID2_9HYPH</name>
<accession>A0ABV7DID2</accession>
<dbReference type="InterPro" id="IPR009826">
    <property type="entry name" value="DNA_circ_N"/>
</dbReference>
<feature type="domain" description="DNA circulation N-terminal" evidence="1">
    <location>
        <begin position="13"/>
        <end position="98"/>
    </location>
</feature>